<sequence length="161" mass="18820">MSLLTTNEHQESALATQGAMKSLTREPGVIERTRSHFYSWLQAEFDRHYNTIRDGGYRRFLEDQHPTELERFDAAYEALRREEFSRFAELQTLGLFLHTQVAEKEALFRRRRNRFLMAMSATGIITSSVIWAYLHHEQFVQLCQQAVIAGHAILQLFTTVL</sequence>
<evidence type="ECO:0000313" key="5">
    <source>
        <dbReference type="Proteomes" id="UP000269351"/>
    </source>
</evidence>
<dbReference type="AlphaFoldDB" id="A0A3S0XWL3"/>
<gene>
    <name evidence="4" type="ORF">F126LOC_016385</name>
    <name evidence="3" type="ORF">H4F48_20710</name>
</gene>
<accession>A0A3S0XWL3</accession>
<dbReference type="Proteomes" id="UP000269351">
    <property type="component" value="Chromosome"/>
</dbReference>
<dbReference type="RefSeq" id="WP_116164424.1">
    <property type="nucleotide sequence ID" value="NZ_BSWF01000004.1"/>
</dbReference>
<keyword evidence="6" id="KW-1185">Reference proteome</keyword>
<evidence type="ECO:0000256" key="2">
    <source>
        <dbReference type="SAM" id="Phobius"/>
    </source>
</evidence>
<keyword evidence="2" id="KW-1133">Transmembrane helix</keyword>
<evidence type="ECO:0000313" key="3">
    <source>
        <dbReference type="EMBL" id="MBN3108486.1"/>
    </source>
</evidence>
<evidence type="ECO:0000313" key="6">
    <source>
        <dbReference type="Proteomes" id="UP000762586"/>
    </source>
</evidence>
<proteinExistence type="predicted"/>
<protein>
    <submittedName>
        <fullName evidence="4">Uncharacterized protein</fullName>
    </submittedName>
</protein>
<evidence type="ECO:0000256" key="1">
    <source>
        <dbReference type="SAM" id="MobiDB-lite"/>
    </source>
</evidence>
<organism evidence="4 5">
    <name type="scientific">Pectobacterium brasiliense</name>
    <dbReference type="NCBI Taxonomy" id="180957"/>
    <lineage>
        <taxon>Bacteria</taxon>
        <taxon>Pseudomonadati</taxon>
        <taxon>Pseudomonadota</taxon>
        <taxon>Gammaproteobacteria</taxon>
        <taxon>Enterobacterales</taxon>
        <taxon>Pectobacteriaceae</taxon>
        <taxon>Pectobacterium</taxon>
    </lineage>
</organism>
<reference evidence="4 5" key="2">
    <citation type="submission" date="2020-11" db="EMBL/GenBank/DDBJ databases">
        <title>Complete genome sequence of Pectobacterium brasiliense strain F126.</title>
        <authorList>
            <person name="Miroshnikov K."/>
            <person name="Vo T.N.H."/>
            <person name="Khodykina M.V."/>
            <person name="Kabanova A.P."/>
            <person name="Shneider M."/>
            <person name="Korzhenkov A."/>
            <person name="Toschakov S.V."/>
            <person name="Miroshnikov K.A."/>
            <person name="Ignatov A.N."/>
            <person name="Mikhailova Y.V."/>
            <person name="Shelenkov A."/>
            <person name="Yanushevich Y.G."/>
            <person name="Evseev P.V."/>
        </authorList>
    </citation>
    <scope>NUCLEOTIDE SEQUENCE [LARGE SCALE GENOMIC DNA]</scope>
    <source>
        <strain evidence="4 5">F126</strain>
    </source>
</reference>
<evidence type="ECO:0000313" key="4">
    <source>
        <dbReference type="EMBL" id="QPK23205.1"/>
    </source>
</evidence>
<dbReference type="Proteomes" id="UP000762586">
    <property type="component" value="Unassembled WGS sequence"/>
</dbReference>
<dbReference type="EMBL" id="JACGET010000030">
    <property type="protein sequence ID" value="MBN3108486.1"/>
    <property type="molecule type" value="Genomic_DNA"/>
</dbReference>
<dbReference type="EMBL" id="CP065031">
    <property type="protein sequence ID" value="QPK23205.1"/>
    <property type="molecule type" value="Genomic_DNA"/>
</dbReference>
<feature type="region of interest" description="Disordered" evidence="1">
    <location>
        <begin position="1"/>
        <end position="20"/>
    </location>
</feature>
<keyword evidence="2" id="KW-0812">Transmembrane</keyword>
<keyword evidence="2" id="KW-0472">Membrane</keyword>
<feature type="transmembrane region" description="Helical" evidence="2">
    <location>
        <begin position="115"/>
        <end position="134"/>
    </location>
</feature>
<reference evidence="3 6" key="1">
    <citation type="submission" date="2020-07" db="EMBL/GenBank/DDBJ databases">
        <title>A pangenomic view of the genus Pectobacterium provides insights into genome organization, phylogeny, and virulence.</title>
        <authorList>
            <person name="Jonkheer E."/>
            <person name="Brankovics B."/>
            <person name="Houwers I."/>
            <person name="Van Der Wolf J."/>
            <person name="Bonants P."/>
            <person name="Vreeburg R."/>
            <person name="Bollema R."/>
            <person name="De Haan J."/>
            <person name="Berke L."/>
            <person name="De Ridder D."/>
            <person name="Smit S."/>
            <person name="Van Der Lee T.A.J."/>
        </authorList>
    </citation>
    <scope>NUCLEOTIDE SEQUENCE [LARGE SCALE GENOMIC DNA]</scope>
    <source>
        <strain evidence="3 6">NAK:384</strain>
    </source>
</reference>
<name>A0A3S0XWL3_9GAMM</name>